<dbReference type="Gene3D" id="1.10.357.10">
    <property type="entry name" value="Tetracycline Repressor, domain 2"/>
    <property type="match status" value="1"/>
</dbReference>
<comment type="caution">
    <text evidence="4">The sequence shown here is derived from an EMBL/GenBank/DDBJ whole genome shotgun (WGS) entry which is preliminary data.</text>
</comment>
<organism evidence="4 5">
    <name type="scientific">Paenibacillus contaminans</name>
    <dbReference type="NCBI Taxonomy" id="450362"/>
    <lineage>
        <taxon>Bacteria</taxon>
        <taxon>Bacillati</taxon>
        <taxon>Bacillota</taxon>
        <taxon>Bacilli</taxon>
        <taxon>Bacillales</taxon>
        <taxon>Paenibacillaceae</taxon>
        <taxon>Paenibacillus</taxon>
    </lineage>
</organism>
<evidence type="ECO:0000256" key="2">
    <source>
        <dbReference type="PROSITE-ProRule" id="PRU00335"/>
    </source>
</evidence>
<name>A0A329MVU0_9BACL</name>
<evidence type="ECO:0000259" key="3">
    <source>
        <dbReference type="PROSITE" id="PS50977"/>
    </source>
</evidence>
<gene>
    <name evidence="4" type="ORF">DQG23_01940</name>
</gene>
<dbReference type="InterPro" id="IPR009057">
    <property type="entry name" value="Homeodomain-like_sf"/>
</dbReference>
<proteinExistence type="predicted"/>
<keyword evidence="1 2" id="KW-0238">DNA-binding</keyword>
<dbReference type="PROSITE" id="PS50977">
    <property type="entry name" value="HTH_TETR_2"/>
    <property type="match status" value="1"/>
</dbReference>
<accession>A0A329MVU0</accession>
<dbReference type="EMBL" id="QMFB01000001">
    <property type="protein sequence ID" value="RAV22986.1"/>
    <property type="molecule type" value="Genomic_DNA"/>
</dbReference>
<feature type="domain" description="HTH tetR-type" evidence="3">
    <location>
        <begin position="6"/>
        <end position="66"/>
    </location>
</feature>
<dbReference type="GO" id="GO:0003677">
    <property type="term" value="F:DNA binding"/>
    <property type="evidence" value="ECO:0007669"/>
    <property type="project" value="UniProtKB-UniRule"/>
</dbReference>
<evidence type="ECO:0000313" key="4">
    <source>
        <dbReference type="EMBL" id="RAV22986.1"/>
    </source>
</evidence>
<dbReference type="InterPro" id="IPR001647">
    <property type="entry name" value="HTH_TetR"/>
</dbReference>
<sequence length="195" mass="21884">MAPKSKFTKEQIIDAAFEIARTEGINGITIRKVADKLGSSIAPIYVNFNEVDELIQEVVNKTIDVSKQLLMEQNTGNPFYDIGVASLRFAKEYSVLYRDLVMKKNDHIQDHEHEMGNLVELMKQDPHLEGLTNEELMTILLKMKIFQTGLSLMVANGLLPADFDEGKTIQILNSTAIDIIGAAQMRKAGKWEGEM</sequence>
<dbReference type="Proteomes" id="UP000250369">
    <property type="component" value="Unassembled WGS sequence"/>
</dbReference>
<dbReference type="AlphaFoldDB" id="A0A329MVU0"/>
<keyword evidence="5" id="KW-1185">Reference proteome</keyword>
<protein>
    <submittedName>
        <fullName evidence="4">TetR/AcrR family transcriptional regulator</fullName>
    </submittedName>
</protein>
<evidence type="ECO:0000256" key="1">
    <source>
        <dbReference type="ARBA" id="ARBA00023125"/>
    </source>
</evidence>
<feature type="DNA-binding region" description="H-T-H motif" evidence="2">
    <location>
        <begin position="29"/>
        <end position="48"/>
    </location>
</feature>
<dbReference type="RefSeq" id="WP_113029095.1">
    <property type="nucleotide sequence ID" value="NZ_QMFB01000001.1"/>
</dbReference>
<evidence type="ECO:0000313" key="5">
    <source>
        <dbReference type="Proteomes" id="UP000250369"/>
    </source>
</evidence>
<dbReference type="SUPFAM" id="SSF46689">
    <property type="entry name" value="Homeodomain-like"/>
    <property type="match status" value="1"/>
</dbReference>
<dbReference type="OrthoDB" id="66596at2"/>
<reference evidence="4 5" key="1">
    <citation type="journal article" date="2009" name="Int. J. Syst. Evol. Microbiol.">
        <title>Paenibacillus contaminans sp. nov., isolated from a contaminated laboratory plate.</title>
        <authorList>
            <person name="Chou J.H."/>
            <person name="Lee J.H."/>
            <person name="Lin M.C."/>
            <person name="Chang P.S."/>
            <person name="Arun A.B."/>
            <person name="Young C.C."/>
            <person name="Chen W.M."/>
        </authorList>
    </citation>
    <scope>NUCLEOTIDE SEQUENCE [LARGE SCALE GENOMIC DNA]</scope>
    <source>
        <strain evidence="4 5">CKOBP-6</strain>
    </source>
</reference>